<evidence type="ECO:0000256" key="1">
    <source>
        <dbReference type="ARBA" id="ARBA00006174"/>
    </source>
</evidence>
<dbReference type="InterPro" id="IPR045336">
    <property type="entry name" value="MmgE_PrpD_N"/>
</dbReference>
<dbReference type="Proteomes" id="UP000503308">
    <property type="component" value="Chromosome"/>
</dbReference>
<evidence type="ECO:0000313" key="5">
    <source>
        <dbReference type="Proteomes" id="UP000503308"/>
    </source>
</evidence>
<accession>A0A858SX67</accession>
<proteinExistence type="inferred from homology"/>
<dbReference type="InterPro" id="IPR036148">
    <property type="entry name" value="MmgE/PrpD_sf"/>
</dbReference>
<dbReference type="Gene3D" id="1.10.4100.10">
    <property type="entry name" value="2-methylcitrate dehydratase PrpD"/>
    <property type="match status" value="1"/>
</dbReference>
<keyword evidence="5" id="KW-1185">Reference proteome</keyword>
<sequence>MPRPFHEFAAGLSYDDLPADVLRVLRRSFLDTMGVAAVASRSDMAGIARTAALALFGPGAAGGSRILMHGDRVSPAGAAMAGAMTIDSVDAHDGTSPCKGHAGSAVFPALLAVADIRNDLQGSDFAVLLAIAYEVSYRAGLAQHATCADYHTSGAWTATGVATACARALGGTAGQIRHAAGIGEYHGPRSQMMRCIDHPTMLRDGVGWGAPSGVTAAWLALAGFTGAPALTCEEAPAFWDDLGSAWRLVEDTHYKPYPCCRWAHPAIDAAADIMRGNGLHHSDVASVEIRTFHNATRLAGHTPASPDEFAYSIAFPVATMIVRGQVGVAELAAETLEDPDILRISRATELVDDEHFTAISIGKRWAGVSIRTKDGRELSTDARTPRGDTDIPLSDDEISDKFHLFADPVMGRARADELEALCGRFDQLNASDFSRLRDLCLTGADAPVSAVS</sequence>
<feature type="domain" description="MmgE/PrpD C-terminal" evidence="3">
    <location>
        <begin position="257"/>
        <end position="418"/>
    </location>
</feature>
<dbReference type="Pfam" id="PF19305">
    <property type="entry name" value="MmgE_PrpD_C"/>
    <property type="match status" value="1"/>
</dbReference>
<dbReference type="Gene3D" id="3.30.1330.120">
    <property type="entry name" value="2-methylcitrate dehydratase PrpD"/>
    <property type="match status" value="1"/>
</dbReference>
<dbReference type="Pfam" id="PF03972">
    <property type="entry name" value="MmgE_PrpD_N"/>
    <property type="match status" value="1"/>
</dbReference>
<dbReference type="EMBL" id="CP048788">
    <property type="protein sequence ID" value="QJF51476.1"/>
    <property type="molecule type" value="Genomic_DNA"/>
</dbReference>
<dbReference type="PANTHER" id="PTHR16943:SF8">
    <property type="entry name" value="2-METHYLCITRATE DEHYDRATASE"/>
    <property type="match status" value="1"/>
</dbReference>
<reference evidence="4 5" key="1">
    <citation type="submission" date="2020-02" db="EMBL/GenBank/DDBJ databases">
        <title>Genome sequence of Roseobacter ponti.</title>
        <authorList>
            <person name="Hollensteiner J."/>
            <person name="Schneider D."/>
            <person name="Poehlein A."/>
            <person name="Daniel R."/>
        </authorList>
    </citation>
    <scope>NUCLEOTIDE SEQUENCE [LARGE SCALE GENOMIC DNA]</scope>
    <source>
        <strain evidence="4 5">DSM 106830</strain>
    </source>
</reference>
<protein>
    <submittedName>
        <fullName evidence="4">MmgE/PrpD family protein</fullName>
    </submittedName>
</protein>
<gene>
    <name evidence="4" type="ORF">G3256_10035</name>
</gene>
<evidence type="ECO:0000259" key="3">
    <source>
        <dbReference type="Pfam" id="PF19305"/>
    </source>
</evidence>
<dbReference type="SUPFAM" id="SSF103378">
    <property type="entry name" value="2-methylcitrate dehydratase PrpD"/>
    <property type="match status" value="1"/>
</dbReference>
<dbReference type="InterPro" id="IPR005656">
    <property type="entry name" value="MmgE_PrpD"/>
</dbReference>
<name>A0A858SX67_9RHOB</name>
<feature type="domain" description="MmgE/PrpD N-terminal" evidence="2">
    <location>
        <begin position="6"/>
        <end position="232"/>
    </location>
</feature>
<dbReference type="InterPro" id="IPR045337">
    <property type="entry name" value="MmgE_PrpD_C"/>
</dbReference>
<dbReference type="AlphaFoldDB" id="A0A858SX67"/>
<dbReference type="PANTHER" id="PTHR16943">
    <property type="entry name" value="2-METHYLCITRATE DEHYDRATASE-RELATED"/>
    <property type="match status" value="1"/>
</dbReference>
<dbReference type="RefSeq" id="WP_169640693.1">
    <property type="nucleotide sequence ID" value="NZ_CP048788.1"/>
</dbReference>
<comment type="similarity">
    <text evidence="1">Belongs to the PrpD family.</text>
</comment>
<dbReference type="InterPro" id="IPR042188">
    <property type="entry name" value="MmgE/PrpD_sf_2"/>
</dbReference>
<dbReference type="GO" id="GO:0016829">
    <property type="term" value="F:lyase activity"/>
    <property type="evidence" value="ECO:0007669"/>
    <property type="project" value="InterPro"/>
</dbReference>
<organism evidence="4 5">
    <name type="scientific">Roseobacter ponti</name>
    <dbReference type="NCBI Taxonomy" id="1891787"/>
    <lineage>
        <taxon>Bacteria</taxon>
        <taxon>Pseudomonadati</taxon>
        <taxon>Pseudomonadota</taxon>
        <taxon>Alphaproteobacteria</taxon>
        <taxon>Rhodobacterales</taxon>
        <taxon>Roseobacteraceae</taxon>
        <taxon>Roseobacter</taxon>
    </lineage>
</organism>
<dbReference type="InterPro" id="IPR042183">
    <property type="entry name" value="MmgE/PrpD_sf_1"/>
</dbReference>
<evidence type="ECO:0000259" key="2">
    <source>
        <dbReference type="Pfam" id="PF03972"/>
    </source>
</evidence>
<evidence type="ECO:0000313" key="4">
    <source>
        <dbReference type="EMBL" id="QJF51476.1"/>
    </source>
</evidence>
<dbReference type="KEGG" id="rpon:G3256_10035"/>